<feature type="transmembrane region" description="Helical" evidence="6">
    <location>
        <begin position="252"/>
        <end position="274"/>
    </location>
</feature>
<dbReference type="EMBL" id="AP022586">
    <property type="protein sequence ID" value="BBY14577.1"/>
    <property type="molecule type" value="Genomic_DNA"/>
</dbReference>
<evidence type="ECO:0000313" key="7">
    <source>
        <dbReference type="EMBL" id="BBY14577.1"/>
    </source>
</evidence>
<evidence type="ECO:0000256" key="3">
    <source>
        <dbReference type="ARBA" id="ARBA00022692"/>
    </source>
</evidence>
<dbReference type="Proteomes" id="UP000466607">
    <property type="component" value="Chromosome"/>
</dbReference>
<evidence type="ECO:0000256" key="6">
    <source>
        <dbReference type="SAM" id="Phobius"/>
    </source>
</evidence>
<evidence type="ECO:0000256" key="5">
    <source>
        <dbReference type="ARBA" id="ARBA00023136"/>
    </source>
</evidence>
<dbReference type="RefSeq" id="WP_234880195.1">
    <property type="nucleotide sequence ID" value="NZ_AP022586.1"/>
</dbReference>
<sequence length="401" mass="43138">MSTGDERAPDDSDAGLTQSQKRALAVCTLLAIAFGAYFLRGFFILVVVAAVAAYLFAPLYERLQRRLGTGLSATLTLLAAILTVIIPVSLVVFLAIIEITQMVTTVSQWMETTDVSTLGDRALEMVNNLAAKVPYLDIHVTPDTLRDGVVTVSQRVGEWLLAVLQGALGGVIGAVAASIIFLYVFLSLLTKRERVRTLIRQLNPLGEEITDIYLSKTGAMVRGTVMGQFVIAMVQGVAGAISIYVAGFHEGVFFFAVILSALSVIPLGSGVVTIPFGVGMAVFGNVVGGVFVVLFHLIVVTNIDNFLRPILVPKAARLDPALMLLAVFSGIAMFGFWGIVLGPVLMIIIVTTIGVYLAVYKGVPLDPPEDDEPRRPAKPRWWRWLRARLGRGGATPRSAAR</sequence>
<dbReference type="AlphaFoldDB" id="A0AAD1MST4"/>
<keyword evidence="3 6" id="KW-0812">Transmembrane</keyword>
<protein>
    <submittedName>
        <fullName evidence="7">AI-2E family transporter</fullName>
    </submittedName>
</protein>
<dbReference type="InterPro" id="IPR002549">
    <property type="entry name" value="AI-2E-like"/>
</dbReference>
<dbReference type="PANTHER" id="PTHR21716">
    <property type="entry name" value="TRANSMEMBRANE PROTEIN"/>
    <property type="match status" value="1"/>
</dbReference>
<feature type="transmembrane region" description="Helical" evidence="6">
    <location>
        <begin position="281"/>
        <end position="300"/>
    </location>
</feature>
<comment type="subcellular location">
    <subcellularLocation>
        <location evidence="1">Membrane</location>
        <topology evidence="1">Multi-pass membrane protein</topology>
    </subcellularLocation>
</comment>
<gene>
    <name evidence="7" type="ORF">MLIT_01690</name>
</gene>
<evidence type="ECO:0000256" key="4">
    <source>
        <dbReference type="ARBA" id="ARBA00022989"/>
    </source>
</evidence>
<comment type="similarity">
    <text evidence="2">Belongs to the autoinducer-2 exporter (AI-2E) (TC 2.A.86) family.</text>
</comment>
<reference evidence="7 8" key="1">
    <citation type="journal article" date="2019" name="Emerg. Microbes Infect.">
        <title>Comprehensive subspecies identification of 175 nontuberculous mycobacteria species based on 7547 genomic profiles.</title>
        <authorList>
            <person name="Matsumoto Y."/>
            <person name="Kinjo T."/>
            <person name="Motooka D."/>
            <person name="Nabeya D."/>
            <person name="Jung N."/>
            <person name="Uechi K."/>
            <person name="Horii T."/>
            <person name="Iida T."/>
            <person name="Fujita J."/>
            <person name="Nakamura S."/>
        </authorList>
    </citation>
    <scope>NUCLEOTIDE SEQUENCE [LARGE SCALE GENOMIC DNA]</scope>
    <source>
        <strain evidence="7 8">JCM 17423</strain>
    </source>
</reference>
<accession>A0AAD1MST4</accession>
<evidence type="ECO:0000313" key="8">
    <source>
        <dbReference type="Proteomes" id="UP000466607"/>
    </source>
</evidence>
<evidence type="ECO:0000256" key="1">
    <source>
        <dbReference type="ARBA" id="ARBA00004141"/>
    </source>
</evidence>
<dbReference type="PANTHER" id="PTHR21716:SF4">
    <property type="entry name" value="TRANSMEMBRANE PROTEIN 245"/>
    <property type="match status" value="1"/>
</dbReference>
<keyword evidence="8" id="KW-1185">Reference proteome</keyword>
<feature type="transmembrane region" description="Helical" evidence="6">
    <location>
        <begin position="344"/>
        <end position="363"/>
    </location>
</feature>
<proteinExistence type="inferred from homology"/>
<dbReference type="GO" id="GO:0016020">
    <property type="term" value="C:membrane"/>
    <property type="evidence" value="ECO:0007669"/>
    <property type="project" value="UniProtKB-SubCell"/>
</dbReference>
<feature type="transmembrane region" description="Helical" evidence="6">
    <location>
        <begin position="23"/>
        <end position="56"/>
    </location>
</feature>
<evidence type="ECO:0000256" key="2">
    <source>
        <dbReference type="ARBA" id="ARBA00009773"/>
    </source>
</evidence>
<feature type="transmembrane region" description="Helical" evidence="6">
    <location>
        <begin position="77"/>
        <end position="97"/>
    </location>
</feature>
<keyword evidence="5 6" id="KW-0472">Membrane</keyword>
<name>A0AAD1MST4_9MYCO</name>
<dbReference type="Pfam" id="PF01594">
    <property type="entry name" value="AI-2E_transport"/>
    <property type="match status" value="1"/>
</dbReference>
<organism evidence="7 8">
    <name type="scientific">Mycolicibacterium litorale</name>
    <dbReference type="NCBI Taxonomy" id="758802"/>
    <lineage>
        <taxon>Bacteria</taxon>
        <taxon>Bacillati</taxon>
        <taxon>Actinomycetota</taxon>
        <taxon>Actinomycetes</taxon>
        <taxon>Mycobacteriales</taxon>
        <taxon>Mycobacteriaceae</taxon>
        <taxon>Mycolicibacterium</taxon>
    </lineage>
</organism>
<keyword evidence="4 6" id="KW-1133">Transmembrane helix</keyword>
<feature type="transmembrane region" description="Helical" evidence="6">
    <location>
        <begin position="225"/>
        <end position="246"/>
    </location>
</feature>
<feature type="transmembrane region" description="Helical" evidence="6">
    <location>
        <begin position="159"/>
        <end position="186"/>
    </location>
</feature>